<dbReference type="EMBL" id="ML986690">
    <property type="protein sequence ID" value="KAF2260056.1"/>
    <property type="molecule type" value="Genomic_DNA"/>
</dbReference>
<name>A0A9P4K0V5_9PLEO</name>
<dbReference type="PANTHER" id="PTHR45737">
    <property type="entry name" value="VON WILLEBRAND FACTOR A DOMAIN-CONTAINING PROTEIN 5A"/>
    <property type="match status" value="1"/>
</dbReference>
<proteinExistence type="predicted"/>
<dbReference type="InterPro" id="IPR036465">
    <property type="entry name" value="vWFA_dom_sf"/>
</dbReference>
<dbReference type="SMART" id="SM00327">
    <property type="entry name" value="VWA"/>
    <property type="match status" value="1"/>
</dbReference>
<keyword evidence="5" id="KW-1185">Reference proteome</keyword>
<dbReference type="Proteomes" id="UP000800093">
    <property type="component" value="Unassembled WGS sequence"/>
</dbReference>
<dbReference type="SMART" id="SM00609">
    <property type="entry name" value="VIT"/>
    <property type="match status" value="1"/>
</dbReference>
<dbReference type="PROSITE" id="PS50234">
    <property type="entry name" value="VWFA"/>
    <property type="match status" value="1"/>
</dbReference>
<evidence type="ECO:0000259" key="2">
    <source>
        <dbReference type="PROSITE" id="PS50234"/>
    </source>
</evidence>
<gene>
    <name evidence="4" type="ORF">CC78DRAFT_523866</name>
</gene>
<feature type="compositionally biased region" description="Polar residues" evidence="1">
    <location>
        <begin position="897"/>
        <end position="909"/>
    </location>
</feature>
<dbReference type="SUPFAM" id="SSF53300">
    <property type="entry name" value="vWA-like"/>
    <property type="match status" value="1"/>
</dbReference>
<dbReference type="Pfam" id="PF13768">
    <property type="entry name" value="VWA_3"/>
    <property type="match status" value="1"/>
</dbReference>
<dbReference type="Gene3D" id="3.40.50.410">
    <property type="entry name" value="von Willebrand factor, type A domain"/>
    <property type="match status" value="1"/>
</dbReference>
<dbReference type="AlphaFoldDB" id="A0A9P4K0V5"/>
<dbReference type="OrthoDB" id="1729737at2759"/>
<dbReference type="PANTHER" id="PTHR45737:SF6">
    <property type="entry name" value="VON WILLEBRAND FACTOR A DOMAIN-CONTAINING PROTEIN 5A"/>
    <property type="match status" value="1"/>
</dbReference>
<feature type="region of interest" description="Disordered" evidence="1">
    <location>
        <begin position="897"/>
        <end position="923"/>
    </location>
</feature>
<feature type="region of interest" description="Disordered" evidence="1">
    <location>
        <begin position="858"/>
        <end position="879"/>
    </location>
</feature>
<feature type="region of interest" description="Disordered" evidence="1">
    <location>
        <begin position="522"/>
        <end position="547"/>
    </location>
</feature>
<feature type="domain" description="VIT" evidence="3">
    <location>
        <begin position="20"/>
        <end position="152"/>
    </location>
</feature>
<comment type="caution">
    <text evidence="4">The sequence shown here is derived from an EMBL/GenBank/DDBJ whole genome shotgun (WGS) entry which is preliminary data.</text>
</comment>
<reference evidence="5" key="1">
    <citation type="journal article" date="2020" name="Stud. Mycol.">
        <title>101 Dothideomycetes genomes: A test case for predicting lifestyles and emergence of pathogens.</title>
        <authorList>
            <person name="Haridas S."/>
            <person name="Albert R."/>
            <person name="Binder M."/>
            <person name="Bloem J."/>
            <person name="LaButti K."/>
            <person name="Salamov A."/>
            <person name="Andreopoulos B."/>
            <person name="Baker S."/>
            <person name="Barry K."/>
            <person name="Bills G."/>
            <person name="Bluhm B."/>
            <person name="Cannon C."/>
            <person name="Castanera R."/>
            <person name="Culley D."/>
            <person name="Daum C."/>
            <person name="Ezra D."/>
            <person name="Gonzalez J."/>
            <person name="Henrissat B."/>
            <person name="Kuo A."/>
            <person name="Liang C."/>
            <person name="Lipzen A."/>
            <person name="Lutzoni F."/>
            <person name="Magnuson J."/>
            <person name="Mondo S."/>
            <person name="Nolan M."/>
            <person name="Ohm R."/>
            <person name="Pangilinan J."/>
            <person name="Park H.-J."/>
            <person name="Ramirez L."/>
            <person name="Alfaro M."/>
            <person name="Sun H."/>
            <person name="Tritt A."/>
            <person name="Yoshinaga Y."/>
            <person name="Zwiers L.-H."/>
            <person name="Turgeon B."/>
            <person name="Goodwin S."/>
            <person name="Spatafora J."/>
            <person name="Crous P."/>
            <person name="Grigoriev I."/>
        </authorList>
    </citation>
    <scope>NUCLEOTIDE SEQUENCE [LARGE SCALE GENOMIC DNA]</scope>
    <source>
        <strain evidence="5">CBS 304.66</strain>
    </source>
</reference>
<feature type="domain" description="VWFA" evidence="2">
    <location>
        <begin position="298"/>
        <end position="477"/>
    </location>
</feature>
<protein>
    <submittedName>
        <fullName evidence="4">VIT-domain-containing protein</fullName>
    </submittedName>
</protein>
<organism evidence="4 5">
    <name type="scientific">Lojkania enalia</name>
    <dbReference type="NCBI Taxonomy" id="147567"/>
    <lineage>
        <taxon>Eukaryota</taxon>
        <taxon>Fungi</taxon>
        <taxon>Dikarya</taxon>
        <taxon>Ascomycota</taxon>
        <taxon>Pezizomycotina</taxon>
        <taxon>Dothideomycetes</taxon>
        <taxon>Pleosporomycetidae</taxon>
        <taxon>Pleosporales</taxon>
        <taxon>Pleosporales incertae sedis</taxon>
        <taxon>Lojkania</taxon>
    </lineage>
</organism>
<evidence type="ECO:0000259" key="3">
    <source>
        <dbReference type="PROSITE" id="PS51468"/>
    </source>
</evidence>
<dbReference type="InterPro" id="IPR002035">
    <property type="entry name" value="VWF_A"/>
</dbReference>
<dbReference type="PROSITE" id="PS51468">
    <property type="entry name" value="VIT"/>
    <property type="match status" value="1"/>
</dbReference>
<evidence type="ECO:0000313" key="4">
    <source>
        <dbReference type="EMBL" id="KAF2260056.1"/>
    </source>
</evidence>
<dbReference type="Pfam" id="PF08487">
    <property type="entry name" value="VIT"/>
    <property type="match status" value="1"/>
</dbReference>
<sequence>MSIHLVQGTGGWRAHSCGLYYTIAHAGQLQKQYLPQVSLQAHSTILSTSSRTTLTQTFVNPSDKKGIKEVRYVFPLYDGVSVVGFTCHVGNRTIVGEVKEKEKAKAVFQEAVAKGETAGLLEQLPNASDVFTTTVGNIPPGARVIIQITYLGELKHDMEIDGIRFIIPNIICPRYGNLPHSLFQNPAPTAQGNGISITVDAEMAEGSYIQKIQSPSHPISMSMGTTSFAPNAEPKMTKASATLTLGTAELDTDFILQIIAKDVGVPKAILETHPTIPNQRALMATLVPKFALPQEKPEVVFVCDRSGSMSGSRITLVKQALKVFLKSLPVGIKFNICSFGSRFSFLWPNSKTYSQETLNEAVQHAEDFDARFGGTEMFAPIKAVIDRRYKDMPLEVMLLTDGEIWDQQTLFDYLNKEVIEANAPIRVFTLGIGNGVSHSLIEGVAKAGNGFSQSVGEGEKMDSKVVRMLKGALSPHVNDYTLEVRYSNKEPQSNEDGDFEIIEKVADSLKVRLALEEEEKKEPKQPISLFDSSVDLDKEEPPVQDETGETRYLHLPKVAVPKIIQAPQKIPSLFTFNRTTVYLLLGPGSPQKTPKSVVLRATSFHGPLELEIPIQILDTPGQTIHQLAAKKTIVELEQGRGWLPVAKDESDKMIKEKYAGRFDDMVEREVVRLGVQFQVSGKWCSFVAVEKKPAAAQKGQNDYEWIDVNHETKEASPQFQKPNIGGGAHSTYPPKLGLAMAQMGPRTASRSRRVQHSYYHLPPKPITNSFSLNASVADESQGSIAHQDYQMQLSQLEQENKKRLLMARGAQGSSAKEKGGYGGGSLATQAYHPSYDASASVAPSPPSLPKIKMMSGFFGEQQGAPPQPPPPGISPLVAPQSTSALFGSFGSATGSAPVGNNFSSTSEGSPQLPPPAPSSGSLFGSANPCFESNLAGAPGMPAVSNPFGAAISSVPAPNPPRTEDEILDDLIAMQTFEGFWEWTSALFDTIKVTEAKANQLLQNSGLDRNVVATALVVAYFEKKLAGKKGSWELVVEKARGWLGDGAEDVVLKAGVLL</sequence>
<accession>A0A9P4K0V5</accession>
<evidence type="ECO:0000313" key="5">
    <source>
        <dbReference type="Proteomes" id="UP000800093"/>
    </source>
</evidence>
<dbReference type="InterPro" id="IPR013694">
    <property type="entry name" value="VIT"/>
</dbReference>
<evidence type="ECO:0000256" key="1">
    <source>
        <dbReference type="SAM" id="MobiDB-lite"/>
    </source>
</evidence>